<evidence type="ECO:0000256" key="3">
    <source>
        <dbReference type="ARBA" id="ARBA00022833"/>
    </source>
</evidence>
<name>A0AAW0DX71_9AGAR</name>
<dbReference type="PROSITE" id="PS50865">
    <property type="entry name" value="ZF_MYND_2"/>
    <property type="match status" value="1"/>
</dbReference>
<feature type="domain" description="MYND-type" evidence="5">
    <location>
        <begin position="343"/>
        <end position="387"/>
    </location>
</feature>
<accession>A0AAW0DX71</accession>
<keyword evidence="1" id="KW-0479">Metal-binding</keyword>
<dbReference type="AlphaFoldDB" id="A0AAW0DX71"/>
<dbReference type="EMBL" id="JAWWNJ010000005">
    <property type="protein sequence ID" value="KAK7056135.1"/>
    <property type="molecule type" value="Genomic_DNA"/>
</dbReference>
<dbReference type="Pfam" id="PF01753">
    <property type="entry name" value="zf-MYND"/>
    <property type="match status" value="1"/>
</dbReference>
<dbReference type="Gene3D" id="6.10.140.2220">
    <property type="match status" value="1"/>
</dbReference>
<dbReference type="InterPro" id="IPR002893">
    <property type="entry name" value="Znf_MYND"/>
</dbReference>
<sequence>MSSVYESLLISALLDPMGPNSACAEALSNSVPHMLLEVLSRKAQYQVQLLDATMKFLTTPRSEGDHRRLREHLSECHCSPRNKAIPGLHNRSSPPTREQALTFLDIIMQMLCCHTILPTVRRTTVTLPPSNAKKGWPRDERDLNPFGLSPTALCDTLLQWTANPQHGSSVFCVIGALSLASPEFNVHVYATPRVFHLATSHLEYALTHPAPKQISLQYLHFISQITACVDGLFVTVSHGSPDLIHHLLTSSHIGIGTRMLAIARGMQSILPTTPANLQQRSDMARTVLWFQTVCETFGENFVLTGAPEPPIPLSVLGELAMFELAWKSMVLTRSLRCAVGRTNSDCDPPTSRASSHLCKGCGVVRYCGRPHQRLAWKSAVSPHRALCQIVRALRSAIHMDDDDRWKALLDTNNVGEFLRLCGLHKPPASLAKAIVSVSERPME</sequence>
<evidence type="ECO:0000256" key="1">
    <source>
        <dbReference type="ARBA" id="ARBA00022723"/>
    </source>
</evidence>
<comment type="caution">
    <text evidence="6">The sequence shown here is derived from an EMBL/GenBank/DDBJ whole genome shotgun (WGS) entry which is preliminary data.</text>
</comment>
<dbReference type="SUPFAM" id="SSF144232">
    <property type="entry name" value="HIT/MYND zinc finger-like"/>
    <property type="match status" value="1"/>
</dbReference>
<keyword evidence="7" id="KW-1185">Reference proteome</keyword>
<dbReference type="GO" id="GO:0008270">
    <property type="term" value="F:zinc ion binding"/>
    <property type="evidence" value="ECO:0007669"/>
    <property type="project" value="UniProtKB-KW"/>
</dbReference>
<keyword evidence="2 4" id="KW-0863">Zinc-finger</keyword>
<keyword evidence="3" id="KW-0862">Zinc</keyword>
<gene>
    <name evidence="6" type="ORF">R3P38DRAFT_2498547</name>
</gene>
<evidence type="ECO:0000313" key="6">
    <source>
        <dbReference type="EMBL" id="KAK7056135.1"/>
    </source>
</evidence>
<dbReference type="Proteomes" id="UP001362999">
    <property type="component" value="Unassembled WGS sequence"/>
</dbReference>
<evidence type="ECO:0000259" key="5">
    <source>
        <dbReference type="PROSITE" id="PS50865"/>
    </source>
</evidence>
<proteinExistence type="predicted"/>
<evidence type="ECO:0000313" key="7">
    <source>
        <dbReference type="Proteomes" id="UP001362999"/>
    </source>
</evidence>
<protein>
    <recommendedName>
        <fullName evidence="5">MYND-type domain-containing protein</fullName>
    </recommendedName>
</protein>
<evidence type="ECO:0000256" key="2">
    <source>
        <dbReference type="ARBA" id="ARBA00022771"/>
    </source>
</evidence>
<reference evidence="6 7" key="1">
    <citation type="journal article" date="2024" name="J Genomics">
        <title>Draft genome sequencing and assembly of Favolaschia claudopus CIRM-BRFM 2984 isolated from oak limbs.</title>
        <authorList>
            <person name="Navarro D."/>
            <person name="Drula E."/>
            <person name="Chaduli D."/>
            <person name="Cazenave R."/>
            <person name="Ahrendt S."/>
            <person name="Wang J."/>
            <person name="Lipzen A."/>
            <person name="Daum C."/>
            <person name="Barry K."/>
            <person name="Grigoriev I.V."/>
            <person name="Favel A."/>
            <person name="Rosso M.N."/>
            <person name="Martin F."/>
        </authorList>
    </citation>
    <scope>NUCLEOTIDE SEQUENCE [LARGE SCALE GENOMIC DNA]</scope>
    <source>
        <strain evidence="6 7">CIRM-BRFM 2984</strain>
    </source>
</reference>
<evidence type="ECO:0000256" key="4">
    <source>
        <dbReference type="PROSITE-ProRule" id="PRU00134"/>
    </source>
</evidence>
<organism evidence="6 7">
    <name type="scientific">Favolaschia claudopus</name>
    <dbReference type="NCBI Taxonomy" id="2862362"/>
    <lineage>
        <taxon>Eukaryota</taxon>
        <taxon>Fungi</taxon>
        <taxon>Dikarya</taxon>
        <taxon>Basidiomycota</taxon>
        <taxon>Agaricomycotina</taxon>
        <taxon>Agaricomycetes</taxon>
        <taxon>Agaricomycetidae</taxon>
        <taxon>Agaricales</taxon>
        <taxon>Marasmiineae</taxon>
        <taxon>Mycenaceae</taxon>
        <taxon>Favolaschia</taxon>
    </lineage>
</organism>